<accession>A0A0L0MXP5</accession>
<feature type="non-terminal residue" evidence="1">
    <location>
        <position position="1"/>
    </location>
</feature>
<reference evidence="1 2" key="1">
    <citation type="journal article" date="2015" name="BMC Genomics">
        <title>The genome of the truffle-parasite Tolypocladium ophioglossoides and the evolution of antifungal peptaibiotics.</title>
        <authorList>
            <person name="Quandt C.A."/>
            <person name="Bushley K.E."/>
            <person name="Spatafora J.W."/>
        </authorList>
    </citation>
    <scope>NUCLEOTIDE SEQUENCE [LARGE SCALE GENOMIC DNA]</scope>
    <source>
        <strain evidence="1 2">CBS 100239</strain>
    </source>
</reference>
<dbReference type="STRING" id="1163406.A0A0L0MXP5"/>
<evidence type="ECO:0000313" key="1">
    <source>
        <dbReference type="EMBL" id="KND86526.1"/>
    </source>
</evidence>
<dbReference type="EMBL" id="LFRF01000054">
    <property type="protein sequence ID" value="KND86526.1"/>
    <property type="molecule type" value="Genomic_DNA"/>
</dbReference>
<evidence type="ECO:0000313" key="2">
    <source>
        <dbReference type="Proteomes" id="UP000036947"/>
    </source>
</evidence>
<organism evidence="1 2">
    <name type="scientific">Tolypocladium ophioglossoides (strain CBS 100239)</name>
    <name type="common">Snaketongue truffleclub</name>
    <name type="synonym">Elaphocordyceps ophioglossoides</name>
    <dbReference type="NCBI Taxonomy" id="1163406"/>
    <lineage>
        <taxon>Eukaryota</taxon>
        <taxon>Fungi</taxon>
        <taxon>Dikarya</taxon>
        <taxon>Ascomycota</taxon>
        <taxon>Pezizomycotina</taxon>
        <taxon>Sordariomycetes</taxon>
        <taxon>Hypocreomycetidae</taxon>
        <taxon>Hypocreales</taxon>
        <taxon>Ophiocordycipitaceae</taxon>
        <taxon>Tolypocladium</taxon>
    </lineage>
</organism>
<gene>
    <name evidence="1" type="ORF">TOPH_08824</name>
</gene>
<protein>
    <submittedName>
        <fullName evidence="1">Uncharacterized protein</fullName>
    </submittedName>
</protein>
<dbReference type="AlphaFoldDB" id="A0A0L0MXP5"/>
<comment type="caution">
    <text evidence="1">The sequence shown here is derived from an EMBL/GenBank/DDBJ whole genome shotgun (WGS) entry which is preliminary data.</text>
</comment>
<proteinExistence type="predicted"/>
<name>A0A0L0MXP5_TOLOC</name>
<dbReference type="Proteomes" id="UP000036947">
    <property type="component" value="Unassembled WGS sequence"/>
</dbReference>
<keyword evidence="2" id="KW-1185">Reference proteome</keyword>
<dbReference type="OrthoDB" id="2156052at2759"/>
<sequence length="174" mass="19627">PYYTHGCLRDLVFGPIDKHCPNIHDHGCTHVDRQRFLHLIRDQHAVDRGYAADCNMSLSLSGSRRSLFKTRPSTHGYALVAQGAEEMDVVLLRHENNMYNKMCALQGKRVSVCLSIADLILPCYYDGGVLITSCFSVGMVEKEVVDATATDSRSRISRASFIANWSHAVYYRSW</sequence>